<gene>
    <name evidence="1" type="ORF">OWV82_013098</name>
</gene>
<dbReference type="EMBL" id="CM051400">
    <property type="protein sequence ID" value="KAJ4714643.1"/>
    <property type="molecule type" value="Genomic_DNA"/>
</dbReference>
<accession>A0ACC1XU38</accession>
<sequence>MPSPSAKSLLPLLFMCSLCFYPVIALNGDSEILIRVKNDMVDDPNGKLSDWVLTEQRSPCNWTGITCDAQNQSVAGIDLSGFRIYGGFPHGFCRIRTLRNLSLSDNNFIGTLPPQSLSPCSHLHVLRLDSNLFIGELPDFSVEFGHLQVLDLSANNFSGDIPASFGRFPALKVLKLSNNLLSGSIPSFLGNLSELTHFELAYNPFKPAPLPFSIGNLSKLENLWIPDSNLIGEIPDSIGKLVSLTNLDLSNNFLSGKIPDSISGMSSVKQIELYMNQLSGELPDGLSNLTTLLRLDVSQNNLSGSLPEKIAALRLESLNLNDNHFTGEIPESLASNPNLVQLKLFNNSFTGKLPQNLGKYSDLQDFDVSTNDFSSELPQFLCYRNKLQRIVIFNNHFSGKIPESYGECKTLSYLRFGDNELTGELSIKFWGLPELEYFEMLNNRFEGLISPSISNARRLTNILISGNNFTGEIPSKICSLRQLIAVDLGQNQLLGQVPTCITQLHKLQKLDLQENMFTGELPRNLNSLSALTELNLSVNRFTGNIPPELGNLPVLTYLDLSSNLLTGEIPAELTKLKLNQINFSHNKLYGKVPSGFDHEFFISSLLGNPDLCSPDLKPFSPCPKTKPGTIYFVAILAIGAILLVGSLFWFFKVKSGFMRKPKSRWKVVTFQRVGFSAEAIFAHLTEQNLIGSGGSSQVYRVKLKTGEIVAVKKLWEGASKPETETVFESEIETLGRIRHGNVVKLLQCCRDESSKILVYEYMENGSLADVLHGENGCASLSDWRTRFTIALGAAQGLAYLHHDCVPAIVHRDVKSSNILLDAEMVPRVADFGLAKTLQREAGEADGAMSRVAGSYGYIAPEYAYTLKVTEKSDVYSFGVVLMELVTGKRPNDPFFGENKDIVKWVTEAALSSPEKESYNASHSCSELSQLVDPRMNPSTCDYEEIQKALDVALRCTSAFAINRPSMRRVVELLKDQKCATPRK</sequence>
<proteinExistence type="predicted"/>
<reference evidence="1 2" key="1">
    <citation type="journal article" date="2023" name="Science">
        <title>Complex scaffold remodeling in plant triterpene biosynthesis.</title>
        <authorList>
            <person name="De La Pena R."/>
            <person name="Hodgson H."/>
            <person name="Liu J.C."/>
            <person name="Stephenson M.J."/>
            <person name="Martin A.C."/>
            <person name="Owen C."/>
            <person name="Harkess A."/>
            <person name="Leebens-Mack J."/>
            <person name="Jimenez L.E."/>
            <person name="Osbourn A."/>
            <person name="Sattely E.S."/>
        </authorList>
    </citation>
    <scope>NUCLEOTIDE SEQUENCE [LARGE SCALE GENOMIC DNA]</scope>
    <source>
        <strain evidence="2">cv. JPN11</strain>
        <tissue evidence="1">Leaf</tissue>
    </source>
</reference>
<dbReference type="Proteomes" id="UP001164539">
    <property type="component" value="Chromosome 7"/>
</dbReference>
<name>A0ACC1XU38_MELAZ</name>
<keyword evidence="1" id="KW-0675">Receptor</keyword>
<organism evidence="1 2">
    <name type="scientific">Melia azedarach</name>
    <name type="common">Chinaberry tree</name>
    <dbReference type="NCBI Taxonomy" id="155640"/>
    <lineage>
        <taxon>Eukaryota</taxon>
        <taxon>Viridiplantae</taxon>
        <taxon>Streptophyta</taxon>
        <taxon>Embryophyta</taxon>
        <taxon>Tracheophyta</taxon>
        <taxon>Spermatophyta</taxon>
        <taxon>Magnoliopsida</taxon>
        <taxon>eudicotyledons</taxon>
        <taxon>Gunneridae</taxon>
        <taxon>Pentapetalae</taxon>
        <taxon>rosids</taxon>
        <taxon>malvids</taxon>
        <taxon>Sapindales</taxon>
        <taxon>Meliaceae</taxon>
        <taxon>Melia</taxon>
    </lineage>
</organism>
<evidence type="ECO:0000313" key="2">
    <source>
        <dbReference type="Proteomes" id="UP001164539"/>
    </source>
</evidence>
<keyword evidence="1" id="KW-0808">Transferase</keyword>
<evidence type="ECO:0000313" key="1">
    <source>
        <dbReference type="EMBL" id="KAJ4714643.1"/>
    </source>
</evidence>
<keyword evidence="1" id="KW-0418">Kinase</keyword>
<keyword evidence="2" id="KW-1185">Reference proteome</keyword>
<protein>
    <submittedName>
        <fullName evidence="1">Receptor kinase</fullName>
    </submittedName>
</protein>
<comment type="caution">
    <text evidence="1">The sequence shown here is derived from an EMBL/GenBank/DDBJ whole genome shotgun (WGS) entry which is preliminary data.</text>
</comment>